<dbReference type="EMBL" id="JAUYVI010000002">
    <property type="protein sequence ID" value="MDQ7247308.1"/>
    <property type="molecule type" value="Genomic_DNA"/>
</dbReference>
<protein>
    <recommendedName>
        <fullName evidence="3">Flagellar protein FliT</fullName>
    </recommendedName>
</protein>
<evidence type="ECO:0000313" key="2">
    <source>
        <dbReference type="Proteomes" id="UP001230156"/>
    </source>
</evidence>
<organism evidence="1 2">
    <name type="scientific">Dongia sedimenti</name>
    <dbReference type="NCBI Taxonomy" id="3064282"/>
    <lineage>
        <taxon>Bacteria</taxon>
        <taxon>Pseudomonadati</taxon>
        <taxon>Pseudomonadota</taxon>
        <taxon>Alphaproteobacteria</taxon>
        <taxon>Rhodospirillales</taxon>
        <taxon>Dongiaceae</taxon>
        <taxon>Dongia</taxon>
    </lineage>
</organism>
<evidence type="ECO:0008006" key="3">
    <source>
        <dbReference type="Google" id="ProtNLM"/>
    </source>
</evidence>
<name>A0ABU0YHW0_9PROT</name>
<keyword evidence="2" id="KW-1185">Reference proteome</keyword>
<dbReference type="RefSeq" id="WP_379954708.1">
    <property type="nucleotide sequence ID" value="NZ_JAUYVI010000002.1"/>
</dbReference>
<dbReference type="Proteomes" id="UP001230156">
    <property type="component" value="Unassembled WGS sequence"/>
</dbReference>
<accession>A0ABU0YHW0</accession>
<comment type="caution">
    <text evidence="1">The sequence shown here is derived from an EMBL/GenBank/DDBJ whole genome shotgun (WGS) entry which is preliminary data.</text>
</comment>
<reference evidence="2" key="1">
    <citation type="submission" date="2023-08" db="EMBL/GenBank/DDBJ databases">
        <title>Rhodospirillaceae gen. nov., a novel taxon isolated from the Yangtze River Yuezi River estuary sludge.</title>
        <authorList>
            <person name="Ruan L."/>
        </authorList>
    </citation>
    <scope>NUCLEOTIDE SEQUENCE [LARGE SCALE GENOMIC DNA]</scope>
    <source>
        <strain evidence="2">R-7</strain>
    </source>
</reference>
<evidence type="ECO:0000313" key="1">
    <source>
        <dbReference type="EMBL" id="MDQ7247308.1"/>
    </source>
</evidence>
<sequence length="109" mass="12191">MSATGHQIEESIEQLAAMIEGAQQMAEAGQIVELDVLALKIAVLTDALSDKEEVERPNPLVPRLEHLVEALNHLELTLRKRNVNLALDLQQADRLLRAQVAYRSERTDN</sequence>
<proteinExistence type="predicted"/>
<gene>
    <name evidence="1" type="ORF">Q8A70_06505</name>
</gene>